<evidence type="ECO:0000256" key="1">
    <source>
        <dbReference type="ARBA" id="ARBA00010617"/>
    </source>
</evidence>
<keyword evidence="4" id="KW-0479">Metal-binding</keyword>
<keyword evidence="3 4" id="KW-0503">Monooxygenase</keyword>
<proteinExistence type="inferred from homology"/>
<evidence type="ECO:0000256" key="4">
    <source>
        <dbReference type="RuleBase" id="RU000461"/>
    </source>
</evidence>
<reference evidence="6" key="1">
    <citation type="journal article" date="2019" name="Int. J. Syst. Evol. Microbiol.">
        <title>The Global Catalogue of Microorganisms (GCM) 10K type strain sequencing project: providing services to taxonomists for standard genome sequencing and annotation.</title>
        <authorList>
            <consortium name="The Broad Institute Genomics Platform"/>
            <consortium name="The Broad Institute Genome Sequencing Center for Infectious Disease"/>
            <person name="Wu L."/>
            <person name="Ma J."/>
        </authorList>
    </citation>
    <scope>NUCLEOTIDE SEQUENCE [LARGE SCALE GENOMIC DNA]</scope>
    <source>
        <strain evidence="6">CGMCC 1.3240</strain>
    </source>
</reference>
<name>A0ABW0VYT5_9BACL</name>
<evidence type="ECO:0000313" key="5">
    <source>
        <dbReference type="EMBL" id="MFC5650373.1"/>
    </source>
</evidence>
<evidence type="ECO:0000256" key="3">
    <source>
        <dbReference type="ARBA" id="ARBA00023033"/>
    </source>
</evidence>
<dbReference type="SUPFAM" id="SSF48264">
    <property type="entry name" value="Cytochrome P450"/>
    <property type="match status" value="1"/>
</dbReference>
<dbReference type="InterPro" id="IPR036396">
    <property type="entry name" value="Cyt_P450_sf"/>
</dbReference>
<dbReference type="PANTHER" id="PTHR46696:SF1">
    <property type="entry name" value="CYTOCHROME P450 YJIB-RELATED"/>
    <property type="match status" value="1"/>
</dbReference>
<dbReference type="PROSITE" id="PS00086">
    <property type="entry name" value="CYTOCHROME_P450"/>
    <property type="match status" value="1"/>
</dbReference>
<keyword evidence="2 4" id="KW-0349">Heme</keyword>
<organism evidence="5 6">
    <name type="scientific">Paenibacillus solisilvae</name>
    <dbReference type="NCBI Taxonomy" id="2486751"/>
    <lineage>
        <taxon>Bacteria</taxon>
        <taxon>Bacillati</taxon>
        <taxon>Bacillota</taxon>
        <taxon>Bacilli</taxon>
        <taxon>Bacillales</taxon>
        <taxon>Paenibacillaceae</taxon>
        <taxon>Paenibacillus</taxon>
    </lineage>
</organism>
<dbReference type="CDD" id="cd11032">
    <property type="entry name" value="P450_EryK-like"/>
    <property type="match status" value="1"/>
</dbReference>
<dbReference type="PRINTS" id="PR00385">
    <property type="entry name" value="P450"/>
</dbReference>
<dbReference type="PANTHER" id="PTHR46696">
    <property type="entry name" value="P450, PUTATIVE (EUROFUNG)-RELATED"/>
    <property type="match status" value="1"/>
</dbReference>
<dbReference type="InterPro" id="IPR001128">
    <property type="entry name" value="Cyt_P450"/>
</dbReference>
<comment type="similarity">
    <text evidence="1 4">Belongs to the cytochrome P450 family.</text>
</comment>
<dbReference type="Proteomes" id="UP001596047">
    <property type="component" value="Unassembled WGS sequence"/>
</dbReference>
<evidence type="ECO:0000313" key="6">
    <source>
        <dbReference type="Proteomes" id="UP001596047"/>
    </source>
</evidence>
<dbReference type="RefSeq" id="WP_379188927.1">
    <property type="nucleotide sequence ID" value="NZ_JBHSOW010000049.1"/>
</dbReference>
<protein>
    <submittedName>
        <fullName evidence="5">Cytochrome P450</fullName>
    </submittedName>
</protein>
<dbReference type="InterPro" id="IPR002397">
    <property type="entry name" value="Cyt_P450_B"/>
</dbReference>
<keyword evidence="4" id="KW-0560">Oxidoreductase</keyword>
<dbReference type="Pfam" id="PF00067">
    <property type="entry name" value="p450"/>
    <property type="match status" value="1"/>
</dbReference>
<keyword evidence="6" id="KW-1185">Reference proteome</keyword>
<gene>
    <name evidence="5" type="ORF">ACFPYJ_14790</name>
</gene>
<evidence type="ECO:0000256" key="2">
    <source>
        <dbReference type="ARBA" id="ARBA00022617"/>
    </source>
</evidence>
<dbReference type="Gene3D" id="1.10.630.10">
    <property type="entry name" value="Cytochrome P450"/>
    <property type="match status" value="1"/>
</dbReference>
<accession>A0ABW0VYT5</accession>
<comment type="caution">
    <text evidence="5">The sequence shown here is derived from an EMBL/GenBank/DDBJ whole genome shotgun (WGS) entry which is preliminary data.</text>
</comment>
<sequence length="396" mass="44857">MQNDKYANMLIMPELDSTEKRLLPFEILSKLRREAPVRYDNSRNCWDVFAYDDVHRVLKDSLTFSSVRGTAAGQNLLFMDPPKHTQMRDLVNKAFTPRAIQELAPRIQSITEDLLEQVSGQEMDLVSDFATPMPVIVIAELLGAPTEDRSLFKKWSDILVESAENATDEAFQKITEKRMHAMQELAQYFKNIIEIRSKHPQDDLISALLIAEINGEKLTDRELISFCILLLAAGNETTTNLITNGVRILAEQPSVQTELYRNLDAIPSFIEEVLRYYPPIVAIGRIATKDTEIGSQTVKAGEQVISWVGAANRDESKFSEPDKFNLLRKPNPHMSFGFGIHFCLGAPLARLEGKIALQVLLERYEEIKLVSDRPLIPIPSSFVFGVKNYPISFVRM</sequence>
<keyword evidence="4" id="KW-0408">Iron</keyword>
<dbReference type="PRINTS" id="PR00359">
    <property type="entry name" value="BP450"/>
</dbReference>
<dbReference type="EMBL" id="JBHSOW010000049">
    <property type="protein sequence ID" value="MFC5650373.1"/>
    <property type="molecule type" value="Genomic_DNA"/>
</dbReference>
<dbReference type="InterPro" id="IPR017972">
    <property type="entry name" value="Cyt_P450_CS"/>
</dbReference>